<evidence type="ECO:0000256" key="4">
    <source>
        <dbReference type="ARBA" id="ARBA00022692"/>
    </source>
</evidence>
<name>A0ABS2N4D8_9BACI</name>
<feature type="transmembrane region" description="Helical" evidence="7">
    <location>
        <begin position="204"/>
        <end position="225"/>
    </location>
</feature>
<evidence type="ECO:0000313" key="10">
    <source>
        <dbReference type="Proteomes" id="UP001296943"/>
    </source>
</evidence>
<dbReference type="EMBL" id="JAFBDR010000024">
    <property type="protein sequence ID" value="MBM7572987.1"/>
    <property type="molecule type" value="Genomic_DNA"/>
</dbReference>
<dbReference type="InterPro" id="IPR000515">
    <property type="entry name" value="MetI-like"/>
</dbReference>
<dbReference type="PANTHER" id="PTHR43227:SF8">
    <property type="entry name" value="DIACETYLCHITOBIOSE UPTAKE SYSTEM PERMEASE PROTEIN DASB"/>
    <property type="match status" value="1"/>
</dbReference>
<dbReference type="PANTHER" id="PTHR43227">
    <property type="entry name" value="BLL4140 PROTEIN"/>
    <property type="match status" value="1"/>
</dbReference>
<keyword evidence="4 7" id="KW-0812">Transmembrane</keyword>
<dbReference type="CDD" id="cd06261">
    <property type="entry name" value="TM_PBP2"/>
    <property type="match status" value="1"/>
</dbReference>
<feature type="transmembrane region" description="Helical" evidence="7">
    <location>
        <begin position="12"/>
        <end position="32"/>
    </location>
</feature>
<proteinExistence type="inferred from homology"/>
<dbReference type="Pfam" id="PF00528">
    <property type="entry name" value="BPD_transp_1"/>
    <property type="match status" value="1"/>
</dbReference>
<evidence type="ECO:0000256" key="2">
    <source>
        <dbReference type="ARBA" id="ARBA00022448"/>
    </source>
</evidence>
<reference evidence="9 10" key="1">
    <citation type="submission" date="2021-01" db="EMBL/GenBank/DDBJ databases">
        <title>Genomic Encyclopedia of Type Strains, Phase IV (KMG-IV): sequencing the most valuable type-strain genomes for metagenomic binning, comparative biology and taxonomic classification.</title>
        <authorList>
            <person name="Goeker M."/>
        </authorList>
    </citation>
    <scope>NUCLEOTIDE SEQUENCE [LARGE SCALE GENOMIC DNA]</scope>
    <source>
        <strain evidence="9 10">DSM 23711</strain>
    </source>
</reference>
<feature type="domain" description="ABC transmembrane type-1" evidence="8">
    <location>
        <begin position="68"/>
        <end position="285"/>
    </location>
</feature>
<protein>
    <submittedName>
        <fullName evidence="9">ABC-type sugar transport system permease subunit</fullName>
    </submittedName>
</protein>
<feature type="transmembrane region" description="Helical" evidence="7">
    <location>
        <begin position="74"/>
        <end position="95"/>
    </location>
</feature>
<evidence type="ECO:0000313" key="9">
    <source>
        <dbReference type="EMBL" id="MBM7572987.1"/>
    </source>
</evidence>
<dbReference type="Gene3D" id="1.10.3720.10">
    <property type="entry name" value="MetI-like"/>
    <property type="match status" value="1"/>
</dbReference>
<dbReference type="PROSITE" id="PS50928">
    <property type="entry name" value="ABC_TM1"/>
    <property type="match status" value="1"/>
</dbReference>
<comment type="caution">
    <text evidence="9">The sequence shown here is derived from an EMBL/GenBank/DDBJ whole genome shotgun (WGS) entry which is preliminary data.</text>
</comment>
<evidence type="ECO:0000256" key="1">
    <source>
        <dbReference type="ARBA" id="ARBA00004651"/>
    </source>
</evidence>
<dbReference type="RefSeq" id="WP_204501655.1">
    <property type="nucleotide sequence ID" value="NZ_JAFBDR010000024.1"/>
</dbReference>
<evidence type="ECO:0000256" key="3">
    <source>
        <dbReference type="ARBA" id="ARBA00022475"/>
    </source>
</evidence>
<dbReference type="Proteomes" id="UP001296943">
    <property type="component" value="Unassembled WGS sequence"/>
</dbReference>
<organism evidence="9 10">
    <name type="scientific">Aquibacillus albus</name>
    <dbReference type="NCBI Taxonomy" id="1168171"/>
    <lineage>
        <taxon>Bacteria</taxon>
        <taxon>Bacillati</taxon>
        <taxon>Bacillota</taxon>
        <taxon>Bacilli</taxon>
        <taxon>Bacillales</taxon>
        <taxon>Bacillaceae</taxon>
        <taxon>Aquibacillus</taxon>
    </lineage>
</organism>
<comment type="subcellular location">
    <subcellularLocation>
        <location evidence="1 7">Cell membrane</location>
        <topology evidence="1 7">Multi-pass membrane protein</topology>
    </subcellularLocation>
</comment>
<keyword evidence="2 7" id="KW-0813">Transport</keyword>
<feature type="transmembrane region" description="Helical" evidence="7">
    <location>
        <begin position="102"/>
        <end position="123"/>
    </location>
</feature>
<feature type="transmembrane region" description="Helical" evidence="7">
    <location>
        <begin position="159"/>
        <end position="183"/>
    </location>
</feature>
<dbReference type="InterPro" id="IPR035906">
    <property type="entry name" value="MetI-like_sf"/>
</dbReference>
<keyword evidence="9" id="KW-0762">Sugar transport</keyword>
<comment type="similarity">
    <text evidence="7">Belongs to the binding-protein-dependent transport system permease family.</text>
</comment>
<accession>A0ABS2N4D8</accession>
<keyword evidence="10" id="KW-1185">Reference proteome</keyword>
<dbReference type="SUPFAM" id="SSF161098">
    <property type="entry name" value="MetI-like"/>
    <property type="match status" value="1"/>
</dbReference>
<evidence type="ECO:0000256" key="5">
    <source>
        <dbReference type="ARBA" id="ARBA00022989"/>
    </source>
</evidence>
<evidence type="ECO:0000256" key="6">
    <source>
        <dbReference type="ARBA" id="ARBA00023136"/>
    </source>
</evidence>
<evidence type="ECO:0000256" key="7">
    <source>
        <dbReference type="RuleBase" id="RU363032"/>
    </source>
</evidence>
<keyword evidence="5 7" id="KW-1133">Transmembrane helix</keyword>
<dbReference type="InterPro" id="IPR050809">
    <property type="entry name" value="UgpAE/MalFG_permease"/>
</dbReference>
<keyword evidence="6 7" id="KW-0472">Membrane</keyword>
<evidence type="ECO:0000259" key="8">
    <source>
        <dbReference type="PROSITE" id="PS50928"/>
    </source>
</evidence>
<keyword evidence="3" id="KW-1003">Cell membrane</keyword>
<gene>
    <name evidence="9" type="ORF">JOC48_003535</name>
</gene>
<sequence>MQKVLRDKRAIFLFILPSLLVYIAAVLVPTVWSIGYSFYEGSPIGGFEFIGLNNYIEIFSDRQFFSSFWLSIKYALVVTTGQVFLGLILAIFYVLVLKRFSVLIRTLIFFPIVLPAVAVAQLFSKLFEITPQLGLVNSILSALNLEMWVQAWLGSGDTAFWVIVIMDVWRSMGFYAVLLYAGLIDIPEELLEAARLDGASGIKLSRFVIIPMIRPILISAIIFSLNGTLKVFESIVALTNGGPGTSTSPLTVYMYHSAFSYNEYGYGSTVAVFLLVLCLIVTLLIYRFSRKDID</sequence>
<feature type="transmembrane region" description="Helical" evidence="7">
    <location>
        <begin position="264"/>
        <end position="286"/>
    </location>
</feature>